<feature type="compositionally biased region" description="Low complexity" evidence="1">
    <location>
        <begin position="53"/>
        <end position="71"/>
    </location>
</feature>
<evidence type="ECO:0000313" key="3">
    <source>
        <dbReference type="Proteomes" id="UP000217199"/>
    </source>
</evidence>
<dbReference type="Proteomes" id="UP000217199">
    <property type="component" value="Unassembled WGS sequence"/>
</dbReference>
<feature type="region of interest" description="Disordered" evidence="1">
    <location>
        <begin position="53"/>
        <end position="83"/>
    </location>
</feature>
<dbReference type="EMBL" id="NBII01000005">
    <property type="protein sequence ID" value="PAV18736.1"/>
    <property type="molecule type" value="Genomic_DNA"/>
</dbReference>
<dbReference type="STRING" id="2282107.A0A286UGJ3"/>
<feature type="compositionally biased region" description="Basic and acidic residues" evidence="1">
    <location>
        <begin position="260"/>
        <end position="287"/>
    </location>
</feature>
<evidence type="ECO:0000256" key="1">
    <source>
        <dbReference type="SAM" id="MobiDB-lite"/>
    </source>
</evidence>
<feature type="compositionally biased region" description="Polar residues" evidence="1">
    <location>
        <begin position="535"/>
        <end position="553"/>
    </location>
</feature>
<feature type="region of interest" description="Disordered" evidence="1">
    <location>
        <begin position="515"/>
        <end position="832"/>
    </location>
</feature>
<gene>
    <name evidence="2" type="ORF">PNOK_0557900</name>
</gene>
<feature type="region of interest" description="Disordered" evidence="1">
    <location>
        <begin position="309"/>
        <end position="369"/>
    </location>
</feature>
<proteinExistence type="predicted"/>
<feature type="region of interest" description="Disordered" evidence="1">
    <location>
        <begin position="1"/>
        <end position="24"/>
    </location>
</feature>
<feature type="compositionally biased region" description="Basic and acidic residues" evidence="1">
    <location>
        <begin position="700"/>
        <end position="716"/>
    </location>
</feature>
<feature type="compositionally biased region" description="Basic and acidic residues" evidence="1">
    <location>
        <begin position="588"/>
        <end position="615"/>
    </location>
</feature>
<feature type="region of interest" description="Disordered" evidence="1">
    <location>
        <begin position="129"/>
        <end position="287"/>
    </location>
</feature>
<protein>
    <submittedName>
        <fullName evidence="2">Uncharacterized protein</fullName>
    </submittedName>
</protein>
<feature type="compositionally biased region" description="Basic and acidic residues" evidence="1">
    <location>
        <begin position="309"/>
        <end position="341"/>
    </location>
</feature>
<dbReference type="InParanoid" id="A0A286UGJ3"/>
<feature type="compositionally biased region" description="Basic and acidic residues" evidence="1">
    <location>
        <begin position="242"/>
        <end position="251"/>
    </location>
</feature>
<feature type="compositionally biased region" description="Basic and acidic residues" evidence="1">
    <location>
        <begin position="555"/>
        <end position="574"/>
    </location>
</feature>
<dbReference type="AlphaFoldDB" id="A0A286UGJ3"/>
<keyword evidence="3" id="KW-1185">Reference proteome</keyword>
<comment type="caution">
    <text evidence="2">The sequence shown here is derived from an EMBL/GenBank/DDBJ whole genome shotgun (WGS) entry which is preliminary data.</text>
</comment>
<feature type="compositionally biased region" description="Basic and acidic residues" evidence="1">
    <location>
        <begin position="787"/>
        <end position="803"/>
    </location>
</feature>
<accession>A0A286UGJ3</accession>
<dbReference type="OrthoDB" id="3184410at2759"/>
<feature type="compositionally biased region" description="Basic and acidic residues" evidence="1">
    <location>
        <begin position="661"/>
        <end position="689"/>
    </location>
</feature>
<organism evidence="2 3">
    <name type="scientific">Pyrrhoderma noxium</name>
    <dbReference type="NCBI Taxonomy" id="2282107"/>
    <lineage>
        <taxon>Eukaryota</taxon>
        <taxon>Fungi</taxon>
        <taxon>Dikarya</taxon>
        <taxon>Basidiomycota</taxon>
        <taxon>Agaricomycotina</taxon>
        <taxon>Agaricomycetes</taxon>
        <taxon>Hymenochaetales</taxon>
        <taxon>Hymenochaetaceae</taxon>
        <taxon>Pyrrhoderma</taxon>
    </lineage>
</organism>
<reference evidence="2 3" key="1">
    <citation type="journal article" date="2017" name="Mol. Ecol.">
        <title>Comparative and population genomic landscape of Phellinus noxius: A hypervariable fungus causing root rot in trees.</title>
        <authorList>
            <person name="Chung C.L."/>
            <person name="Lee T.J."/>
            <person name="Akiba M."/>
            <person name="Lee H.H."/>
            <person name="Kuo T.H."/>
            <person name="Liu D."/>
            <person name="Ke H.M."/>
            <person name="Yokoi T."/>
            <person name="Roa M.B."/>
            <person name="Lu M.J."/>
            <person name="Chang Y.Y."/>
            <person name="Ann P.J."/>
            <person name="Tsai J.N."/>
            <person name="Chen C.Y."/>
            <person name="Tzean S.S."/>
            <person name="Ota Y."/>
            <person name="Hattori T."/>
            <person name="Sahashi N."/>
            <person name="Liou R.F."/>
            <person name="Kikuchi T."/>
            <person name="Tsai I.J."/>
        </authorList>
    </citation>
    <scope>NUCLEOTIDE SEQUENCE [LARGE SCALE GENOMIC DNA]</scope>
    <source>
        <strain evidence="2 3">FFPRI411160</strain>
    </source>
</reference>
<feature type="compositionally biased region" description="Polar residues" evidence="1">
    <location>
        <begin position="172"/>
        <end position="195"/>
    </location>
</feature>
<evidence type="ECO:0000313" key="2">
    <source>
        <dbReference type="EMBL" id="PAV18736.1"/>
    </source>
</evidence>
<feature type="compositionally biased region" description="Basic and acidic residues" evidence="1">
    <location>
        <begin position="729"/>
        <end position="756"/>
    </location>
</feature>
<feature type="compositionally biased region" description="Polar residues" evidence="1">
    <location>
        <begin position="146"/>
        <end position="158"/>
    </location>
</feature>
<feature type="compositionally biased region" description="Basic and acidic residues" evidence="1">
    <location>
        <begin position="220"/>
        <end position="229"/>
    </location>
</feature>
<sequence>MSQSFNANRPPLNTNGHISSSNVDSTYHPTLPNFADFPGLTALTQSLSSQSQVALSTQTPTSAASTPIPQSYYSPQARGPSVENSDLERLERLKKEILEGQNPIYKAIPQPNFLESLYLGRSLQINNSAPAHPDQLTADRKENIPQVPSTNDNKNTGEIININRPDNVGPGRSSSLVLKTPQNGQSIALNSSSLDSAKYSYEKPTPSEQGRPTSTNQLYTDKRTNDETKASFVNNALLAKDPPYDPKESLRRPGYQPSMGEKRVPDSRDSKNFDPRYGRVYDREKDVRDRRQDYRYDERRVFTDDRDFRDKRFSSGYDPKESRLSLEPRNQDAKYPLDDLRSASNLPDSQNKHPEEINRGTPPDSGIAHLSAASNDLNVTSSAIYSSTKSVHNDDLSRASSINIQIKQEESPQVSSVDDRIGNRVVPALEDRIGDRIPLEKRISTPPAVVSPQVSTLQDRIGERSLEERIGIKPIIATEVKPTIIEPSNKMSSEKISIPLASVSTNVTPVQQRFGSHLSAGDSPVVRPDDRYSQRPVSYSSDYRASTIQTPSRPNEPDMRYHPNTHHDDRERKNITGGRPISDNAPGHYERPAIIDDRGRPTLDTREWRERDNHQLKSSIRHPESYPPPDGERYSSRPWAANERGYRTSEWGPHTPTSGLDADRGINRYAERRPTIPRSWDREEGRPRPPSEVYPPYQSDRVDPERYAADYRDPRLHGPGPNPSLQRRPNIDDLRPPAKRPREDVGYYDERDRRYPPPEYIAAAHPPPPSTAGSYYESRGPYPPYSDHYRERVAADYYDRRVPQEAGPPYTSGRPGYARPELDRYGAPPRTA</sequence>
<name>A0A286UGJ3_9AGAM</name>
<feature type="compositionally biased region" description="Polar residues" evidence="1">
    <location>
        <begin position="206"/>
        <end position="219"/>
    </location>
</feature>